<dbReference type="InterPro" id="IPR001387">
    <property type="entry name" value="Cro/C1-type_HTH"/>
</dbReference>
<proteinExistence type="predicted"/>
<dbReference type="CDD" id="cd00093">
    <property type="entry name" value="HTH_XRE"/>
    <property type="match status" value="1"/>
</dbReference>
<dbReference type="Pfam" id="PF19054">
    <property type="entry name" value="DUF5753"/>
    <property type="match status" value="1"/>
</dbReference>
<evidence type="ECO:0000313" key="3">
    <source>
        <dbReference type="Proteomes" id="UP000188836"/>
    </source>
</evidence>
<dbReference type="Gene3D" id="1.10.260.40">
    <property type="entry name" value="lambda repressor-like DNA-binding domains"/>
    <property type="match status" value="1"/>
</dbReference>
<evidence type="ECO:0000313" key="2">
    <source>
        <dbReference type="EMBL" id="ONM46203.1"/>
    </source>
</evidence>
<comment type="caution">
    <text evidence="2">The sequence shown here is derived from an EMBL/GenBank/DDBJ whole genome shotgun (WGS) entry which is preliminary data.</text>
</comment>
<protein>
    <submittedName>
        <fullName evidence="2">XRE family transcriptional regulator</fullName>
    </submittedName>
</protein>
<dbReference type="STRING" id="1538463.B0T36_12915"/>
<dbReference type="EMBL" id="MUMY01000029">
    <property type="protein sequence ID" value="ONM46203.1"/>
    <property type="molecule type" value="Genomic_DNA"/>
</dbReference>
<accession>A0A1V2T9M8</accession>
<dbReference type="GO" id="GO:0003677">
    <property type="term" value="F:DNA binding"/>
    <property type="evidence" value="ECO:0007669"/>
    <property type="project" value="InterPro"/>
</dbReference>
<reference evidence="2 3" key="1">
    <citation type="journal article" date="2016" name="Antonie Van Leeuwenhoek">
        <title>Nocardia donostiensis sp. nov., isolated from human respiratory specimens.</title>
        <authorList>
            <person name="Ercibengoa M."/>
            <person name="Bell M."/>
            <person name="Marimon J.M."/>
            <person name="Humrighouse B."/>
            <person name="Klenk H.P."/>
            <person name="Potter G."/>
            <person name="Perez-Trallero E."/>
        </authorList>
    </citation>
    <scope>NUCLEOTIDE SEQUENCE [LARGE SCALE GENOMIC DNA]</scope>
    <source>
        <strain evidence="2 3">X1655</strain>
    </source>
</reference>
<name>A0A1V2T9M8_9NOCA</name>
<dbReference type="InterPro" id="IPR043917">
    <property type="entry name" value="DUF5753"/>
</dbReference>
<dbReference type="InterPro" id="IPR010982">
    <property type="entry name" value="Lambda_DNA-bd_dom_sf"/>
</dbReference>
<sequence length="295" mass="33121">MAGGPTLPKRAMGRELRRLRDRAGTSQAAAARAIEVSPQTIGRMEDGQATRITSLQVNGLCDLYRADDEERRVLLSLVQELRAAQQTGGSWWRSYSDGIPADFNHYLGLEEAATQITTWQETLLPGLLQTPEYRRAMIWAESPNLPTSDVERRIDLTERRQEKLRDNDFCMKVLLSEAVLRHGVGGPGVMKHQLQQLLELDELPNLTIRVVPFMARSLVGLVVRSFVLLEFPELTNTRLLEPPVVYVEGFAGSLYLERKAEIDQYQQAAAVIARVALGEQETRALVARVTKELES</sequence>
<organism evidence="2 3">
    <name type="scientific">Nocardia donostiensis</name>
    <dbReference type="NCBI Taxonomy" id="1538463"/>
    <lineage>
        <taxon>Bacteria</taxon>
        <taxon>Bacillati</taxon>
        <taxon>Actinomycetota</taxon>
        <taxon>Actinomycetes</taxon>
        <taxon>Mycobacteriales</taxon>
        <taxon>Nocardiaceae</taxon>
        <taxon>Nocardia</taxon>
    </lineage>
</organism>
<keyword evidence="3" id="KW-1185">Reference proteome</keyword>
<gene>
    <name evidence="2" type="ORF">B0T46_24350</name>
</gene>
<dbReference type="Pfam" id="PF13560">
    <property type="entry name" value="HTH_31"/>
    <property type="match status" value="1"/>
</dbReference>
<evidence type="ECO:0000259" key="1">
    <source>
        <dbReference type="PROSITE" id="PS50943"/>
    </source>
</evidence>
<dbReference type="PROSITE" id="PS50943">
    <property type="entry name" value="HTH_CROC1"/>
    <property type="match status" value="1"/>
</dbReference>
<dbReference type="AlphaFoldDB" id="A0A1V2T9M8"/>
<dbReference type="SMART" id="SM00530">
    <property type="entry name" value="HTH_XRE"/>
    <property type="match status" value="1"/>
</dbReference>
<dbReference type="SUPFAM" id="SSF47413">
    <property type="entry name" value="lambda repressor-like DNA-binding domains"/>
    <property type="match status" value="1"/>
</dbReference>
<dbReference type="Proteomes" id="UP000188836">
    <property type="component" value="Unassembled WGS sequence"/>
</dbReference>
<feature type="domain" description="HTH cro/C1-type" evidence="1">
    <location>
        <begin position="16"/>
        <end position="71"/>
    </location>
</feature>